<dbReference type="PANTHER" id="PTHR35008:SF4">
    <property type="entry name" value="BLL4482 PROTEIN"/>
    <property type="match status" value="1"/>
</dbReference>
<protein>
    <submittedName>
        <fullName evidence="7">C-type cytochrome</fullName>
    </submittedName>
</protein>
<feature type="compositionally biased region" description="Basic and acidic residues" evidence="5">
    <location>
        <begin position="173"/>
        <end position="182"/>
    </location>
</feature>
<feature type="region of interest" description="Disordered" evidence="5">
    <location>
        <begin position="35"/>
        <end position="70"/>
    </location>
</feature>
<feature type="domain" description="Cytochrome c" evidence="6">
    <location>
        <begin position="74"/>
        <end position="153"/>
    </location>
</feature>
<dbReference type="Gene3D" id="1.10.760.10">
    <property type="entry name" value="Cytochrome c-like domain"/>
    <property type="match status" value="1"/>
</dbReference>
<sequence>MRARCSSDRARAMKPLLLAISLALFLAGCYREERPLPTSPPGASPPAPLRMSSVQPGEALPGAATSNPLEENAYATSQGKRLYKQYNCNGCHGGAGGGDSGPGLMDDKWIYGHEPANIFASIMQGRPNGMPSFGGHIPEEQAWQIVAYIRSMSGQLRSDVAPSRSDSPSAGKPEQRHEKETPRPVSQPQSDR</sequence>
<dbReference type="PANTHER" id="PTHR35008">
    <property type="entry name" value="BLL4482 PROTEIN-RELATED"/>
    <property type="match status" value="1"/>
</dbReference>
<keyword evidence="3 4" id="KW-0408">Iron</keyword>
<keyword evidence="2 4" id="KW-0479">Metal-binding</keyword>
<dbReference type="GO" id="GO:0020037">
    <property type="term" value="F:heme binding"/>
    <property type="evidence" value="ECO:0007669"/>
    <property type="project" value="InterPro"/>
</dbReference>
<dbReference type="PROSITE" id="PS51007">
    <property type="entry name" value="CYTC"/>
    <property type="match status" value="1"/>
</dbReference>
<organism evidence="7 8">
    <name type="scientific">Noviherbaspirillum pedocola</name>
    <dbReference type="NCBI Taxonomy" id="2801341"/>
    <lineage>
        <taxon>Bacteria</taxon>
        <taxon>Pseudomonadati</taxon>
        <taxon>Pseudomonadota</taxon>
        <taxon>Betaproteobacteria</taxon>
        <taxon>Burkholderiales</taxon>
        <taxon>Oxalobacteraceae</taxon>
        <taxon>Noviherbaspirillum</taxon>
    </lineage>
</organism>
<accession>A0A934W7E6</accession>
<dbReference type="SUPFAM" id="SSF46626">
    <property type="entry name" value="Cytochrome c"/>
    <property type="match status" value="1"/>
</dbReference>
<dbReference type="AlphaFoldDB" id="A0A934W7E6"/>
<feature type="region of interest" description="Disordered" evidence="5">
    <location>
        <begin position="155"/>
        <end position="192"/>
    </location>
</feature>
<proteinExistence type="predicted"/>
<comment type="caution">
    <text evidence="7">The sequence shown here is derived from an EMBL/GenBank/DDBJ whole genome shotgun (WGS) entry which is preliminary data.</text>
</comment>
<evidence type="ECO:0000256" key="4">
    <source>
        <dbReference type="PROSITE-ProRule" id="PRU00433"/>
    </source>
</evidence>
<evidence type="ECO:0000313" key="8">
    <source>
        <dbReference type="Proteomes" id="UP000622890"/>
    </source>
</evidence>
<dbReference type="InterPro" id="IPR009056">
    <property type="entry name" value="Cyt_c-like_dom"/>
</dbReference>
<gene>
    <name evidence="7" type="ORF">JJB74_16805</name>
</gene>
<evidence type="ECO:0000256" key="5">
    <source>
        <dbReference type="SAM" id="MobiDB-lite"/>
    </source>
</evidence>
<evidence type="ECO:0000313" key="7">
    <source>
        <dbReference type="EMBL" id="MBK4736285.1"/>
    </source>
</evidence>
<keyword evidence="1 4" id="KW-0349">Heme</keyword>
<feature type="compositionally biased region" description="Pro residues" evidence="5">
    <location>
        <begin position="37"/>
        <end position="48"/>
    </location>
</feature>
<reference evidence="7" key="1">
    <citation type="submission" date="2021-01" db="EMBL/GenBank/DDBJ databases">
        <title>Genome sequence of strain Noviherbaspirillum sp. DKR-6.</title>
        <authorList>
            <person name="Chaudhary D.K."/>
        </authorList>
    </citation>
    <scope>NUCLEOTIDE SEQUENCE</scope>
    <source>
        <strain evidence="7">DKR-6</strain>
    </source>
</reference>
<dbReference type="InterPro" id="IPR036909">
    <property type="entry name" value="Cyt_c-like_dom_sf"/>
</dbReference>
<evidence type="ECO:0000256" key="1">
    <source>
        <dbReference type="ARBA" id="ARBA00022617"/>
    </source>
</evidence>
<dbReference type="GO" id="GO:0009055">
    <property type="term" value="F:electron transfer activity"/>
    <property type="evidence" value="ECO:0007669"/>
    <property type="project" value="InterPro"/>
</dbReference>
<keyword evidence="8" id="KW-1185">Reference proteome</keyword>
<dbReference type="Proteomes" id="UP000622890">
    <property type="component" value="Unassembled WGS sequence"/>
</dbReference>
<dbReference type="InterPro" id="IPR051459">
    <property type="entry name" value="Cytochrome_c-type_DH"/>
</dbReference>
<evidence type="ECO:0000259" key="6">
    <source>
        <dbReference type="PROSITE" id="PS51007"/>
    </source>
</evidence>
<dbReference type="EMBL" id="JAEPBG010000007">
    <property type="protein sequence ID" value="MBK4736285.1"/>
    <property type="molecule type" value="Genomic_DNA"/>
</dbReference>
<dbReference type="GO" id="GO:0046872">
    <property type="term" value="F:metal ion binding"/>
    <property type="evidence" value="ECO:0007669"/>
    <property type="project" value="UniProtKB-KW"/>
</dbReference>
<dbReference type="PROSITE" id="PS51257">
    <property type="entry name" value="PROKAR_LIPOPROTEIN"/>
    <property type="match status" value="1"/>
</dbReference>
<name>A0A934W7E6_9BURK</name>
<evidence type="ECO:0000256" key="2">
    <source>
        <dbReference type="ARBA" id="ARBA00022723"/>
    </source>
</evidence>
<dbReference type="Pfam" id="PF13442">
    <property type="entry name" value="Cytochrome_CBB3"/>
    <property type="match status" value="1"/>
</dbReference>
<evidence type="ECO:0000256" key="3">
    <source>
        <dbReference type="ARBA" id="ARBA00023004"/>
    </source>
</evidence>